<dbReference type="VEuPathDB" id="FungiDB:RhiirFUN_023762"/>
<dbReference type="EMBL" id="AUPC02000337">
    <property type="protein sequence ID" value="POG61510.1"/>
    <property type="molecule type" value="Genomic_DNA"/>
</dbReference>
<name>U9SP74_RHIID</name>
<proteinExistence type="predicted"/>
<protein>
    <submittedName>
        <fullName evidence="2">Uncharacterized protein</fullName>
    </submittedName>
</protein>
<evidence type="ECO:0000313" key="3">
    <source>
        <dbReference type="EMBL" id="POG61510.1"/>
    </source>
</evidence>
<sequence length="286" mass="34212">MRQDQDKWQLIRDLTKDEMEEFKKGEDNGYDFLKKLQQEYTAAFIKIIKITQNCKVIGYFSNHNMMEKAVELSLKKNNLALVWMVRNFKMVFKSGKSEKVIPSRKSTPLPQNYIPERNKNKNKKTILEEEEVVDMIKGWQIREKKEEESESDDENFGINLMEKTANKPLKRDNVATDEIVDIIRDYQTDRIIYNSKKEANKSEKELRERLTILEEIFEVTSNMMEWEHIYTPSSSNGREKRERFLRRRYEKETGEKWPNPASPLAVEITRKKEDGEKDRKKKQRED</sequence>
<reference evidence="3 4" key="1">
    <citation type="journal article" date="2013" name="Proc. Natl. Acad. Sci. U.S.A.">
        <title>Genome of an arbuscular mycorrhizal fungus provides insight into the oldest plant symbiosis.</title>
        <authorList>
            <person name="Tisserant E."/>
            <person name="Malbreil M."/>
            <person name="Kuo A."/>
            <person name="Kohler A."/>
            <person name="Symeonidi A."/>
            <person name="Balestrini R."/>
            <person name="Charron P."/>
            <person name="Duensing N."/>
            <person name="Frei Dit Frey N."/>
            <person name="Gianinazzi-Pearson V."/>
            <person name="Gilbert L.B."/>
            <person name="Handa Y."/>
            <person name="Herr J.R."/>
            <person name="Hijri M."/>
            <person name="Koul R."/>
            <person name="Kawaguchi M."/>
            <person name="Krajinski F."/>
            <person name="Lammers P.J."/>
            <person name="Masclaux F.G."/>
            <person name="Murat C."/>
            <person name="Morin E."/>
            <person name="Ndikumana S."/>
            <person name="Pagni M."/>
            <person name="Petitpierre D."/>
            <person name="Requena N."/>
            <person name="Rosikiewicz P."/>
            <person name="Riley R."/>
            <person name="Saito K."/>
            <person name="San Clemente H."/>
            <person name="Shapiro H."/>
            <person name="van Tuinen D."/>
            <person name="Becard G."/>
            <person name="Bonfante P."/>
            <person name="Paszkowski U."/>
            <person name="Shachar-Hill Y.Y."/>
            <person name="Tuskan G.A."/>
            <person name="Young P.W."/>
            <person name="Sanders I.R."/>
            <person name="Henrissat B."/>
            <person name="Rensing S.A."/>
            <person name="Grigoriev I.V."/>
            <person name="Corradi N."/>
            <person name="Roux C."/>
            <person name="Martin F."/>
        </authorList>
    </citation>
    <scope>NUCLEOTIDE SEQUENCE [LARGE SCALE GENOMIC DNA]</scope>
    <source>
        <strain evidence="4">DAOM 181602 / DAOM 197198 / MUCL 43194</strain>
        <strain evidence="3">DAOM 197198</strain>
    </source>
</reference>
<evidence type="ECO:0000256" key="1">
    <source>
        <dbReference type="SAM" id="MobiDB-lite"/>
    </source>
</evidence>
<keyword evidence="4" id="KW-1185">Reference proteome</keyword>
<dbReference type="HOGENOM" id="CLU_084286_0_0_1"/>
<evidence type="ECO:0000313" key="2">
    <source>
        <dbReference type="EMBL" id="ERZ95812.1"/>
    </source>
</evidence>
<dbReference type="AlphaFoldDB" id="U9SP74"/>
<accession>U9SP74</accession>
<gene>
    <name evidence="3" type="ORF">GLOIN_2v1786489</name>
    <name evidence="2" type="ORF">GLOINDRAFT_13253</name>
</gene>
<feature type="compositionally biased region" description="Basic and acidic residues" evidence="1">
    <location>
        <begin position="268"/>
        <end position="286"/>
    </location>
</feature>
<organism evidence="2">
    <name type="scientific">Rhizophagus irregularis (strain DAOM 181602 / DAOM 197198 / MUCL 43194)</name>
    <name type="common">Arbuscular mycorrhizal fungus</name>
    <name type="synonym">Glomus intraradices</name>
    <dbReference type="NCBI Taxonomy" id="747089"/>
    <lineage>
        <taxon>Eukaryota</taxon>
        <taxon>Fungi</taxon>
        <taxon>Fungi incertae sedis</taxon>
        <taxon>Mucoromycota</taxon>
        <taxon>Glomeromycotina</taxon>
        <taxon>Glomeromycetes</taxon>
        <taxon>Glomerales</taxon>
        <taxon>Glomeraceae</taxon>
        <taxon>Rhizophagus</taxon>
    </lineage>
</organism>
<dbReference type="Proteomes" id="UP000018888">
    <property type="component" value="Unassembled WGS sequence"/>
</dbReference>
<feature type="region of interest" description="Disordered" evidence="1">
    <location>
        <begin position="251"/>
        <end position="286"/>
    </location>
</feature>
<evidence type="ECO:0000313" key="4">
    <source>
        <dbReference type="Proteomes" id="UP000018888"/>
    </source>
</evidence>
<reference evidence="3 4" key="3">
    <citation type="journal article" date="2018" name="New Phytol.">
        <title>High intraspecific genome diversity in the model arbuscular mycorrhizal symbiont Rhizophagus irregularis.</title>
        <authorList>
            <person name="Chen E.C.H."/>
            <person name="Morin E."/>
            <person name="Beaudet D."/>
            <person name="Noel J."/>
            <person name="Yildirir G."/>
            <person name="Ndikumana S."/>
            <person name="Charron P."/>
            <person name="St-Onge C."/>
            <person name="Giorgi J."/>
            <person name="Kruger M."/>
            <person name="Marton T."/>
            <person name="Ropars J."/>
            <person name="Grigoriev I.V."/>
            <person name="Hainaut M."/>
            <person name="Henrissat B."/>
            <person name="Roux C."/>
            <person name="Martin F."/>
            <person name="Corradi N."/>
        </authorList>
    </citation>
    <scope>NUCLEOTIDE SEQUENCE [LARGE SCALE GENOMIC DNA]</scope>
    <source>
        <strain evidence="4">DAOM 181602 / DAOM 197198 / MUCL 43194</strain>
        <strain evidence="3">DAOM 197198</strain>
    </source>
</reference>
<dbReference type="EMBL" id="KI300949">
    <property type="protein sequence ID" value="ERZ95812.1"/>
    <property type="molecule type" value="Genomic_DNA"/>
</dbReference>
<reference evidence="2" key="2">
    <citation type="submission" date="2013-07" db="EMBL/GenBank/DDBJ databases">
        <title>The genome of an arbuscular mycorrhizal fungus provides insights into the evolution of the oldest plant symbiosis.</title>
        <authorList>
            <consortium name="DOE Joint Genome Institute"/>
            <person name="Tisserant E."/>
            <person name="Malbreil M."/>
            <person name="Kuo A."/>
            <person name="Kohler A."/>
            <person name="Symeonidi A."/>
            <person name="Balestrini R."/>
            <person name="Charron P."/>
            <person name="Duensing N."/>
            <person name="Frei-dit-Frey N."/>
            <person name="Gianinazzi-Pearson V."/>
            <person name="Gilbert B."/>
            <person name="Handa Y."/>
            <person name="Hijri M."/>
            <person name="Kaul R."/>
            <person name="Kawaguchi M."/>
            <person name="Krajinski F."/>
            <person name="Lammers P."/>
            <person name="Lapierre D."/>
            <person name="Masclaux F.G."/>
            <person name="Murat C."/>
            <person name="Morin E."/>
            <person name="Ndikumana S."/>
            <person name="Pagni M."/>
            <person name="Petitpierre D."/>
            <person name="Requena N."/>
            <person name="Rosikiewicz P."/>
            <person name="Riley R."/>
            <person name="Saito K."/>
            <person name="San Clemente H."/>
            <person name="Shapiro H."/>
            <person name="van Tuinen D."/>
            <person name="Becard G."/>
            <person name="Bonfante P."/>
            <person name="Paszkowski U."/>
            <person name="Shachar-Hill Y."/>
            <person name="Young J.P."/>
            <person name="Sanders I.R."/>
            <person name="Henrissat B."/>
            <person name="Rensing S.A."/>
            <person name="Grigoriev I.V."/>
            <person name="Corradi N."/>
            <person name="Roux C."/>
            <person name="Martin F."/>
        </authorList>
    </citation>
    <scope>NUCLEOTIDE SEQUENCE</scope>
    <source>
        <strain evidence="2">DAOM 197198</strain>
    </source>
</reference>